<keyword evidence="6" id="KW-1185">Reference proteome</keyword>
<dbReference type="PIRSF" id="PIRSF000441">
    <property type="entry name" value="CysE"/>
    <property type="match status" value="1"/>
</dbReference>
<dbReference type="GO" id="GO:0006535">
    <property type="term" value="P:cysteine biosynthetic process from serine"/>
    <property type="evidence" value="ECO:0007669"/>
    <property type="project" value="InterPro"/>
</dbReference>
<evidence type="ECO:0000256" key="2">
    <source>
        <dbReference type="ARBA" id="ARBA00022679"/>
    </source>
</evidence>
<dbReference type="CDD" id="cd03354">
    <property type="entry name" value="LbH_SAT"/>
    <property type="match status" value="1"/>
</dbReference>
<proteinExistence type="inferred from homology"/>
<gene>
    <name evidence="5" type="ORF">C4F49_10590</name>
</gene>
<evidence type="ECO:0000256" key="4">
    <source>
        <dbReference type="PIRNR" id="PIRNR000441"/>
    </source>
</evidence>
<evidence type="ECO:0000256" key="1">
    <source>
        <dbReference type="ARBA" id="ARBA00007274"/>
    </source>
</evidence>
<reference evidence="5" key="1">
    <citation type="submission" date="2018-02" db="EMBL/GenBank/DDBJ databases">
        <authorList>
            <person name="Vasarhelyi B.M."/>
            <person name="Deshmukh S."/>
            <person name="Balint B."/>
            <person name="Kukolya J."/>
        </authorList>
    </citation>
    <scope>NUCLEOTIDE SEQUENCE</scope>
    <source>
        <strain evidence="5">KB22</strain>
    </source>
</reference>
<accession>A0A928UZX0</accession>
<dbReference type="GO" id="GO:0009001">
    <property type="term" value="F:serine O-acetyltransferase activity"/>
    <property type="evidence" value="ECO:0007669"/>
    <property type="project" value="UniProtKB-EC"/>
</dbReference>
<dbReference type="EMBL" id="PRDK01000005">
    <property type="protein sequence ID" value="MBE8714129.1"/>
    <property type="molecule type" value="Genomic_DNA"/>
</dbReference>
<comment type="similarity">
    <text evidence="1 4">Belongs to the transferase hexapeptide repeat family.</text>
</comment>
<dbReference type="SUPFAM" id="SSF51161">
    <property type="entry name" value="Trimeric LpxA-like enzymes"/>
    <property type="match status" value="1"/>
</dbReference>
<dbReference type="InterPro" id="IPR045304">
    <property type="entry name" value="LbH_SAT"/>
</dbReference>
<protein>
    <recommendedName>
        <fullName evidence="4">Serine acetyltransferase</fullName>
        <ecNumber evidence="4">2.3.1.30</ecNumber>
    </recommendedName>
</protein>
<evidence type="ECO:0000313" key="5">
    <source>
        <dbReference type="EMBL" id="MBE8714129.1"/>
    </source>
</evidence>
<evidence type="ECO:0000256" key="3">
    <source>
        <dbReference type="ARBA" id="ARBA00023315"/>
    </source>
</evidence>
<keyword evidence="2 4" id="KW-0808">Transferase</keyword>
<dbReference type="Pfam" id="PF00132">
    <property type="entry name" value="Hexapep"/>
    <property type="match status" value="1"/>
</dbReference>
<dbReference type="EC" id="2.3.1.30" evidence="4"/>
<dbReference type="GO" id="GO:0005737">
    <property type="term" value="C:cytoplasm"/>
    <property type="evidence" value="ECO:0007669"/>
    <property type="project" value="InterPro"/>
</dbReference>
<dbReference type="PANTHER" id="PTHR42811">
    <property type="entry name" value="SERINE ACETYLTRANSFERASE"/>
    <property type="match status" value="1"/>
</dbReference>
<dbReference type="InterPro" id="IPR011004">
    <property type="entry name" value="Trimer_LpxA-like_sf"/>
</dbReference>
<comment type="catalytic activity">
    <reaction evidence="4">
        <text>L-serine + acetyl-CoA = O-acetyl-L-serine + CoA</text>
        <dbReference type="Rhea" id="RHEA:24560"/>
        <dbReference type="ChEBI" id="CHEBI:33384"/>
        <dbReference type="ChEBI" id="CHEBI:57287"/>
        <dbReference type="ChEBI" id="CHEBI:57288"/>
        <dbReference type="ChEBI" id="CHEBI:58340"/>
        <dbReference type="EC" id="2.3.1.30"/>
    </reaction>
</comment>
<dbReference type="InterPro" id="IPR001451">
    <property type="entry name" value="Hexapep"/>
</dbReference>
<keyword evidence="3 4" id="KW-0012">Acyltransferase</keyword>
<evidence type="ECO:0000313" key="6">
    <source>
        <dbReference type="Proteomes" id="UP000616201"/>
    </source>
</evidence>
<dbReference type="AlphaFoldDB" id="A0A928UZX0"/>
<dbReference type="InterPro" id="IPR005881">
    <property type="entry name" value="Ser_O-AcTrfase"/>
</dbReference>
<sequence>MTLQTLIEEIKGDLRGKPSLPLFIKSYFYSARFRILLNHRIGKFFYKRNNFLFRQLALRYKYRLITKRGCDISYDCSIGKGLRLPHPLGIVIGQGVVIEDDVMIFQQVTFGSHGKKGKDLEYPTVKRGVKIFAGAKIIGGVVIGEGSVIGANSLINIDVPSGSTAYGTPCKIKQKDQ</sequence>
<name>A0A928UZX0_9SPHI</name>
<comment type="caution">
    <text evidence="5">The sequence shown here is derived from an EMBL/GenBank/DDBJ whole genome shotgun (WGS) entry which is preliminary data.</text>
</comment>
<dbReference type="Gene3D" id="2.160.10.10">
    <property type="entry name" value="Hexapeptide repeat proteins"/>
    <property type="match status" value="1"/>
</dbReference>
<organism evidence="5 6">
    <name type="scientific">Sphingobacterium hungaricum</name>
    <dbReference type="NCBI Taxonomy" id="2082723"/>
    <lineage>
        <taxon>Bacteria</taxon>
        <taxon>Pseudomonadati</taxon>
        <taxon>Bacteroidota</taxon>
        <taxon>Sphingobacteriia</taxon>
        <taxon>Sphingobacteriales</taxon>
        <taxon>Sphingobacteriaceae</taxon>
        <taxon>Sphingobacterium</taxon>
    </lineage>
</organism>
<dbReference type="Proteomes" id="UP000616201">
    <property type="component" value="Unassembled WGS sequence"/>
</dbReference>